<accession>A0A2D4L5L3</accession>
<protein>
    <submittedName>
        <fullName evidence="2">Uncharacterized protein</fullName>
    </submittedName>
</protein>
<keyword evidence="1" id="KW-0472">Membrane</keyword>
<name>A0A2D4L5L3_9SAUR</name>
<proteinExistence type="predicted"/>
<keyword evidence="1" id="KW-0812">Transmembrane</keyword>
<reference evidence="2" key="2">
    <citation type="submission" date="2017-11" db="EMBL/GenBank/DDBJ databases">
        <title>Coralsnake Venomics: Analyses of Venom Gland Transcriptomes and Proteomes of Six Brazilian Taxa.</title>
        <authorList>
            <person name="Aird S.D."/>
            <person name="Jorge da Silva N."/>
            <person name="Qiu L."/>
            <person name="Villar-Briones A."/>
            <person name="Aparecida-Saddi V."/>
            <person name="Campos-Telles M.P."/>
            <person name="Grau M."/>
            <person name="Mikheyev A.S."/>
        </authorList>
    </citation>
    <scope>NUCLEOTIDE SEQUENCE</scope>
    <source>
        <tissue evidence="2">Venom_gland</tissue>
    </source>
</reference>
<sequence length="105" mass="12619">MKTESTLEQWQYLLIYHDINASLKKQRNGFFLSLYNILNDRENMLKITWKASPTCLPRIEIRSLRIIIIIWAVSLFLVPFYFFPALRVFTLWREINYHALLLPGE</sequence>
<dbReference type="EMBL" id="IACL01122298">
    <property type="protein sequence ID" value="LAB16272.1"/>
    <property type="molecule type" value="Transcribed_RNA"/>
</dbReference>
<organism evidence="2">
    <name type="scientific">Micrurus paraensis</name>
    <dbReference type="NCBI Taxonomy" id="1970185"/>
    <lineage>
        <taxon>Eukaryota</taxon>
        <taxon>Metazoa</taxon>
        <taxon>Chordata</taxon>
        <taxon>Craniata</taxon>
        <taxon>Vertebrata</taxon>
        <taxon>Euteleostomi</taxon>
        <taxon>Lepidosauria</taxon>
        <taxon>Squamata</taxon>
        <taxon>Bifurcata</taxon>
        <taxon>Unidentata</taxon>
        <taxon>Episquamata</taxon>
        <taxon>Toxicofera</taxon>
        <taxon>Serpentes</taxon>
        <taxon>Colubroidea</taxon>
        <taxon>Elapidae</taxon>
        <taxon>Elapinae</taxon>
        <taxon>Micrurus</taxon>
    </lineage>
</organism>
<dbReference type="AlphaFoldDB" id="A0A2D4L5L3"/>
<feature type="transmembrane region" description="Helical" evidence="1">
    <location>
        <begin position="66"/>
        <end position="83"/>
    </location>
</feature>
<evidence type="ECO:0000256" key="1">
    <source>
        <dbReference type="SAM" id="Phobius"/>
    </source>
</evidence>
<reference evidence="2" key="1">
    <citation type="submission" date="2017-07" db="EMBL/GenBank/DDBJ databases">
        <authorList>
            <person name="Mikheyev A."/>
            <person name="Grau M."/>
        </authorList>
    </citation>
    <scope>NUCLEOTIDE SEQUENCE</scope>
    <source>
        <tissue evidence="2">Venom_gland</tissue>
    </source>
</reference>
<keyword evidence="1" id="KW-1133">Transmembrane helix</keyword>
<evidence type="ECO:0000313" key="2">
    <source>
        <dbReference type="EMBL" id="LAB16272.1"/>
    </source>
</evidence>